<gene>
    <name evidence="3" type="ORF">QIA44_04940</name>
</gene>
<feature type="signal peptide" evidence="2">
    <location>
        <begin position="1"/>
        <end position="26"/>
    </location>
</feature>
<feature type="chain" id="PRO_5045819961" evidence="2">
    <location>
        <begin position="27"/>
        <end position="253"/>
    </location>
</feature>
<protein>
    <submittedName>
        <fullName evidence="3">Complement regulator-acquiring protein</fullName>
    </submittedName>
</protein>
<proteinExistence type="predicted"/>
<keyword evidence="1" id="KW-0175">Coiled coil</keyword>
<evidence type="ECO:0000256" key="2">
    <source>
        <dbReference type="SAM" id="SignalP"/>
    </source>
</evidence>
<geneLocation type="plasmid" evidence="3 4">
    <name>lp54</name>
</geneLocation>
<dbReference type="InterPro" id="IPR008421">
    <property type="entry name" value="Borrelia_lipoprotein_PFam54/60"/>
</dbReference>
<sequence>MRKLKINMIKLNIIKVALALICISCAPDGTPSSELNSKISKEIKDFNPAKNQEYYKKPKALKLETAPEYLKYLEDQKNEEDEKIAKIDSSSDFLKTFEVSSDIDHRLKLDQDNRMRLKRIIYSSLDYETQKIDTLKEILEKLKEQTFNQKNEKIKDFFAQIVIGMQKAIDNNTASLEKNKNSNQKEKEEEKKDALMGAKELLNKKEEFAKRLNTIIQAYKQNHENIQKDMQKLANYIHEHYEYFDSFKQFSYQ</sequence>
<dbReference type="Pfam" id="PF05714">
    <property type="entry name" value="PFam54_60"/>
    <property type="match status" value="1"/>
</dbReference>
<name>A0ABZ0CPS5_9SPIR</name>
<dbReference type="Proteomes" id="UP001301963">
    <property type="component" value="Plasmid lp54"/>
</dbReference>
<keyword evidence="3" id="KW-0614">Plasmid</keyword>
<reference evidence="3" key="1">
    <citation type="submission" date="2023-07" db="EMBL/GenBank/DDBJ databases">
        <title>Genome sequencing of multiple Borrelia sensu lato isolates.</title>
        <authorList>
            <person name="Mongodin E.F."/>
            <person name="Rudenko N."/>
            <person name="Fraser C.M."/>
            <person name="Schutzer S."/>
            <person name="Luft B."/>
            <person name="Morgan R."/>
            <person name="Chastens S."/>
            <person name="Qiu W."/>
        </authorList>
    </citation>
    <scope>NUCLEOTIDE SEQUENCE [LARGE SCALE GENOMIC DNA]</scope>
    <source>
        <strain evidence="3">PotiB3</strain>
    </source>
</reference>
<evidence type="ECO:0000313" key="3">
    <source>
        <dbReference type="EMBL" id="WNY69179.1"/>
    </source>
</evidence>
<evidence type="ECO:0000313" key="4">
    <source>
        <dbReference type="Proteomes" id="UP001301963"/>
    </source>
</evidence>
<dbReference type="NCBIfam" id="NF033729">
    <property type="entry name" value="borfam54_2"/>
    <property type="match status" value="1"/>
</dbReference>
<keyword evidence="2" id="KW-0732">Signal</keyword>
<evidence type="ECO:0000256" key="1">
    <source>
        <dbReference type="SAM" id="Coils"/>
    </source>
</evidence>
<organism evidence="3 4">
    <name type="scientific">Borreliella lusitaniae</name>
    <dbReference type="NCBI Taxonomy" id="100177"/>
    <lineage>
        <taxon>Bacteria</taxon>
        <taxon>Pseudomonadati</taxon>
        <taxon>Spirochaetota</taxon>
        <taxon>Spirochaetia</taxon>
        <taxon>Spirochaetales</taxon>
        <taxon>Borreliaceae</taxon>
        <taxon>Borreliella</taxon>
    </lineage>
</organism>
<accession>A0ABZ0CPS5</accession>
<dbReference type="RefSeq" id="WP_316384112.1">
    <property type="nucleotide sequence ID" value="NZ_CP132471.1"/>
</dbReference>
<keyword evidence="4" id="KW-1185">Reference proteome</keyword>
<dbReference type="Gene3D" id="1.10.3160.10">
    <property type="entry name" value="Bbcrasp-1"/>
    <property type="match status" value="1"/>
</dbReference>
<feature type="coiled-coil region" evidence="1">
    <location>
        <begin position="125"/>
        <end position="236"/>
    </location>
</feature>
<dbReference type="EMBL" id="CP132471">
    <property type="protein sequence ID" value="WNY69179.1"/>
    <property type="molecule type" value="Genomic_DNA"/>
</dbReference>